<sequence length="65" mass="7638">MDTIKLRKNELGSLRPEPTMNEQVLNRFWEEALKNYDDKPLQIVNHPEDTTISSYEGIEGYLSRL</sequence>
<dbReference type="EMBL" id="ADHJ01000017">
    <property type="protein sequence ID" value="EFU41987.1"/>
    <property type="molecule type" value="Genomic_DNA"/>
</dbReference>
<evidence type="ECO:0000313" key="1">
    <source>
        <dbReference type="EMBL" id="EFU41987.1"/>
    </source>
</evidence>
<dbReference type="Proteomes" id="UP000003094">
    <property type="component" value="Unassembled WGS sequence"/>
</dbReference>
<protein>
    <submittedName>
        <fullName evidence="1">Acetyl xylan esterase</fullName>
    </submittedName>
</protein>
<evidence type="ECO:0000313" key="2">
    <source>
        <dbReference type="Proteomes" id="UP000003094"/>
    </source>
</evidence>
<comment type="caution">
    <text evidence="1">The sequence shown here is derived from an EMBL/GenBank/DDBJ whole genome shotgun (WGS) entry which is preliminary data.</text>
</comment>
<proteinExistence type="predicted"/>
<dbReference type="AlphaFoldDB" id="A0A2R9SXB3"/>
<reference evidence="1 2" key="1">
    <citation type="journal article" date="2010" name="BMC Genomics">
        <title>Genome sequence of the pattern forming Paenibacillus vortex bacterium reveals potential for thriving in complex environments.</title>
        <authorList>
            <person name="Sirota-Madi A."/>
            <person name="Olender T."/>
            <person name="Helman Y."/>
            <person name="Ingham C."/>
            <person name="Brainis I."/>
            <person name="Roth D."/>
            <person name="Hagi E."/>
            <person name="Brodsky L."/>
            <person name="Leshkowitz D."/>
            <person name="Galatenko V."/>
            <person name="Nikolaev V."/>
            <person name="Mugasimangalam R.C."/>
            <person name="Bransburg-Zabary S."/>
            <person name="Gutnick D.L."/>
            <person name="Lancet D."/>
            <person name="Ben-Jacob E."/>
        </authorList>
    </citation>
    <scope>NUCLEOTIDE SEQUENCE [LARGE SCALE GENOMIC DNA]</scope>
    <source>
        <strain evidence="1 2">V453</strain>
    </source>
</reference>
<name>A0A2R9SXB3_9BACL</name>
<gene>
    <name evidence="1" type="ORF">PVOR_10629</name>
</gene>
<dbReference type="KEGG" id="pvo:PVOR_10629"/>
<organism evidence="1 2">
    <name type="scientific">Paenibacillus vortex V453</name>
    <dbReference type="NCBI Taxonomy" id="715225"/>
    <lineage>
        <taxon>Bacteria</taxon>
        <taxon>Bacillati</taxon>
        <taxon>Bacillota</taxon>
        <taxon>Bacilli</taxon>
        <taxon>Bacillales</taxon>
        <taxon>Paenibacillaceae</taxon>
        <taxon>Paenibacillus</taxon>
    </lineage>
</organism>
<keyword evidence="2" id="KW-1185">Reference proteome</keyword>
<accession>A0A2R9SXB3</accession>